<accession>A0ABP1G0I2</accession>
<keyword evidence="1 7" id="KW-0723">Serine/threonine-protein kinase</keyword>
<dbReference type="InterPro" id="IPR011009">
    <property type="entry name" value="Kinase-like_dom_sf"/>
</dbReference>
<evidence type="ECO:0000313" key="10">
    <source>
        <dbReference type="EMBL" id="CAL5225588.1"/>
    </source>
</evidence>
<dbReference type="InterPro" id="IPR001245">
    <property type="entry name" value="Ser-Thr/Tyr_kinase_cat_dom"/>
</dbReference>
<dbReference type="InterPro" id="IPR051681">
    <property type="entry name" value="Ser/Thr_Kinases-Pseudokinases"/>
</dbReference>
<evidence type="ECO:0000256" key="2">
    <source>
        <dbReference type="ARBA" id="ARBA00022679"/>
    </source>
</evidence>
<evidence type="ECO:0000259" key="9">
    <source>
        <dbReference type="PROSITE" id="PS50011"/>
    </source>
</evidence>
<feature type="domain" description="Protein kinase" evidence="9">
    <location>
        <begin position="42"/>
        <end position="389"/>
    </location>
</feature>
<feature type="binding site" evidence="6">
    <location>
        <position position="69"/>
    </location>
    <ligand>
        <name>ATP</name>
        <dbReference type="ChEBI" id="CHEBI:30616"/>
    </ligand>
</feature>
<dbReference type="SMART" id="SM00220">
    <property type="entry name" value="S_TKc"/>
    <property type="match status" value="1"/>
</dbReference>
<dbReference type="PROSITE" id="PS00108">
    <property type="entry name" value="PROTEIN_KINASE_ST"/>
    <property type="match status" value="1"/>
</dbReference>
<dbReference type="EMBL" id="CAXHTA020000012">
    <property type="protein sequence ID" value="CAL5225588.1"/>
    <property type="molecule type" value="Genomic_DNA"/>
</dbReference>
<evidence type="ECO:0000256" key="5">
    <source>
        <dbReference type="ARBA" id="ARBA00022840"/>
    </source>
</evidence>
<organism evidence="10 11">
    <name type="scientific">Coccomyxa viridis</name>
    <dbReference type="NCBI Taxonomy" id="1274662"/>
    <lineage>
        <taxon>Eukaryota</taxon>
        <taxon>Viridiplantae</taxon>
        <taxon>Chlorophyta</taxon>
        <taxon>core chlorophytes</taxon>
        <taxon>Trebouxiophyceae</taxon>
        <taxon>Trebouxiophyceae incertae sedis</taxon>
        <taxon>Coccomyxaceae</taxon>
        <taxon>Coccomyxa</taxon>
    </lineage>
</organism>
<keyword evidence="5 6" id="KW-0067">ATP-binding</keyword>
<keyword evidence="11" id="KW-1185">Reference proteome</keyword>
<keyword evidence="4" id="KW-0418">Kinase</keyword>
<dbReference type="SUPFAM" id="SSF56112">
    <property type="entry name" value="Protein kinase-like (PK-like)"/>
    <property type="match status" value="1"/>
</dbReference>
<evidence type="ECO:0000256" key="8">
    <source>
        <dbReference type="SAM" id="MobiDB-lite"/>
    </source>
</evidence>
<comment type="caution">
    <text evidence="10">The sequence shown here is derived from an EMBL/GenBank/DDBJ whole genome shotgun (WGS) entry which is preliminary data.</text>
</comment>
<keyword evidence="2" id="KW-0808">Transferase</keyword>
<feature type="region of interest" description="Disordered" evidence="8">
    <location>
        <begin position="1"/>
        <end position="28"/>
    </location>
</feature>
<gene>
    <name evidence="10" type="primary">g8436</name>
    <name evidence="10" type="ORF">VP750_LOCUS7247</name>
</gene>
<sequence>MGASALMLSGETGDHSDFSSSEEDELNGTELTQTIQGTQGVLHIKDLIGRGAFGSVYRATWKGLPAAVKVIEHDDEETHASFSPLSTGASLRSFSGTPLAAHGSDAFSPPSLDILDYSQEGQPCRVQTCIVTSSLAATRGSQAMLEAAVSSAVCHPNIVQTYDYQVVDMFKSATVLRTEANRETRIIMEFCDAGSLDEAIQHGKFHGGVTEGLRHMRVILRAVCLTLLDIASAMTHLHSMRIVHKDLKPKNVLLSSCPEDPRGFTAKVSDFGLSQLQPDKTPSTGATPAAAAEPAGTVAYMAPEMLCYGSCSPACDVYAFGVLVWELYMGEPLYEQLSKVQIMFGVMSQDLRPQFPPSTPAWLADLACQCWAANPAARPSFANVRSTLLTRL</sequence>
<dbReference type="PANTHER" id="PTHR44329:SF214">
    <property type="entry name" value="PROTEIN KINASE DOMAIN-CONTAINING PROTEIN"/>
    <property type="match status" value="1"/>
</dbReference>
<keyword evidence="3 6" id="KW-0547">Nucleotide-binding</keyword>
<dbReference type="Gene3D" id="1.10.510.10">
    <property type="entry name" value="Transferase(Phosphotransferase) domain 1"/>
    <property type="match status" value="1"/>
</dbReference>
<evidence type="ECO:0000256" key="1">
    <source>
        <dbReference type="ARBA" id="ARBA00022527"/>
    </source>
</evidence>
<dbReference type="InterPro" id="IPR017441">
    <property type="entry name" value="Protein_kinase_ATP_BS"/>
</dbReference>
<evidence type="ECO:0000256" key="6">
    <source>
        <dbReference type="PROSITE-ProRule" id="PRU10141"/>
    </source>
</evidence>
<evidence type="ECO:0000256" key="3">
    <source>
        <dbReference type="ARBA" id="ARBA00022741"/>
    </source>
</evidence>
<evidence type="ECO:0000256" key="4">
    <source>
        <dbReference type="ARBA" id="ARBA00022777"/>
    </source>
</evidence>
<dbReference type="PANTHER" id="PTHR44329">
    <property type="entry name" value="SERINE/THREONINE-PROTEIN KINASE TNNI3K-RELATED"/>
    <property type="match status" value="1"/>
</dbReference>
<proteinExistence type="inferred from homology"/>
<evidence type="ECO:0000313" key="11">
    <source>
        <dbReference type="Proteomes" id="UP001497392"/>
    </source>
</evidence>
<protein>
    <submittedName>
        <fullName evidence="10">G8436 protein</fullName>
    </submittedName>
</protein>
<dbReference type="InterPro" id="IPR008271">
    <property type="entry name" value="Ser/Thr_kinase_AS"/>
</dbReference>
<dbReference type="PROSITE" id="PS50011">
    <property type="entry name" value="PROTEIN_KINASE_DOM"/>
    <property type="match status" value="1"/>
</dbReference>
<dbReference type="PRINTS" id="PR00109">
    <property type="entry name" value="TYRKINASE"/>
</dbReference>
<reference evidence="10 11" key="1">
    <citation type="submission" date="2024-06" db="EMBL/GenBank/DDBJ databases">
        <authorList>
            <person name="Kraege A."/>
            <person name="Thomma B."/>
        </authorList>
    </citation>
    <scope>NUCLEOTIDE SEQUENCE [LARGE SCALE GENOMIC DNA]</scope>
</reference>
<dbReference type="Gene3D" id="3.30.200.20">
    <property type="entry name" value="Phosphorylase Kinase, domain 1"/>
    <property type="match status" value="1"/>
</dbReference>
<evidence type="ECO:0000256" key="7">
    <source>
        <dbReference type="RuleBase" id="RU000304"/>
    </source>
</evidence>
<comment type="similarity">
    <text evidence="7">Belongs to the protein kinase superfamily.</text>
</comment>
<name>A0ABP1G0I2_9CHLO</name>
<dbReference type="Pfam" id="PF07714">
    <property type="entry name" value="PK_Tyr_Ser-Thr"/>
    <property type="match status" value="1"/>
</dbReference>
<dbReference type="Proteomes" id="UP001497392">
    <property type="component" value="Unassembled WGS sequence"/>
</dbReference>
<dbReference type="InterPro" id="IPR000719">
    <property type="entry name" value="Prot_kinase_dom"/>
</dbReference>
<dbReference type="PROSITE" id="PS00107">
    <property type="entry name" value="PROTEIN_KINASE_ATP"/>
    <property type="match status" value="1"/>
</dbReference>